<evidence type="ECO:0000313" key="3">
    <source>
        <dbReference type="Proteomes" id="UP000581688"/>
    </source>
</evidence>
<keyword evidence="3" id="KW-1185">Reference proteome</keyword>
<accession>A0A841Q6A4</accession>
<feature type="transmembrane region" description="Helical" evidence="1">
    <location>
        <begin position="86"/>
        <end position="108"/>
    </location>
</feature>
<name>A0A841Q6A4_9BACI</name>
<feature type="transmembrane region" description="Helical" evidence="1">
    <location>
        <begin position="162"/>
        <end position="182"/>
    </location>
</feature>
<keyword evidence="1" id="KW-0472">Membrane</keyword>
<dbReference type="RefSeq" id="WP_174496590.1">
    <property type="nucleotide sequence ID" value="NZ_CADDWK010000008.1"/>
</dbReference>
<dbReference type="AlphaFoldDB" id="A0A841Q6A4"/>
<evidence type="ECO:0000256" key="1">
    <source>
        <dbReference type="SAM" id="Phobius"/>
    </source>
</evidence>
<organism evidence="2 3">
    <name type="scientific">Salirhabdus euzebyi</name>
    <dbReference type="NCBI Taxonomy" id="394506"/>
    <lineage>
        <taxon>Bacteria</taxon>
        <taxon>Bacillati</taxon>
        <taxon>Bacillota</taxon>
        <taxon>Bacilli</taxon>
        <taxon>Bacillales</taxon>
        <taxon>Bacillaceae</taxon>
        <taxon>Salirhabdus</taxon>
    </lineage>
</organism>
<dbReference type="EMBL" id="JACHGH010000006">
    <property type="protein sequence ID" value="MBB6453867.1"/>
    <property type="molecule type" value="Genomic_DNA"/>
</dbReference>
<reference evidence="2 3" key="1">
    <citation type="submission" date="2020-08" db="EMBL/GenBank/DDBJ databases">
        <title>Genomic Encyclopedia of Type Strains, Phase IV (KMG-IV): sequencing the most valuable type-strain genomes for metagenomic binning, comparative biology and taxonomic classification.</title>
        <authorList>
            <person name="Goeker M."/>
        </authorList>
    </citation>
    <scope>NUCLEOTIDE SEQUENCE [LARGE SCALE GENOMIC DNA]</scope>
    <source>
        <strain evidence="2 3">DSM 19612</strain>
    </source>
</reference>
<sequence length="258" mass="27744">MKCPNCGQVGENEKFCSKCGTQMESNNEAAAAAEHPVSEVNEQPTQAKVPNETMEKLKSTGQGYGEFLVKHLKEPTNARNLTEGDFVSGIITFSIYALITALFMFISLNTSMAILGGVSFFDFFIKPLIGFLVLLFGTAGLTYGVQVFAKEEGSFQLTVAKFGGYLIPFTVVYLLGIIFGLIKLTSLAFLASAIGVVGAVFVIPALILFENGQTKTANGHDKLYLSFVVYVLALVILGVVGNMFINSFYTGIFGGGLF</sequence>
<dbReference type="Proteomes" id="UP000581688">
    <property type="component" value="Unassembled WGS sequence"/>
</dbReference>
<comment type="caution">
    <text evidence="2">The sequence shown here is derived from an EMBL/GenBank/DDBJ whole genome shotgun (WGS) entry which is preliminary data.</text>
</comment>
<feature type="transmembrane region" description="Helical" evidence="1">
    <location>
        <begin position="128"/>
        <end position="150"/>
    </location>
</feature>
<proteinExistence type="predicted"/>
<evidence type="ECO:0000313" key="2">
    <source>
        <dbReference type="EMBL" id="MBB6453867.1"/>
    </source>
</evidence>
<protein>
    <submittedName>
        <fullName evidence="2">Putative membrane protein</fullName>
    </submittedName>
</protein>
<feature type="transmembrane region" description="Helical" evidence="1">
    <location>
        <begin position="188"/>
        <end position="211"/>
    </location>
</feature>
<keyword evidence="1" id="KW-1133">Transmembrane helix</keyword>
<gene>
    <name evidence="2" type="ORF">HNQ94_002318</name>
</gene>
<keyword evidence="1" id="KW-0812">Transmembrane</keyword>
<feature type="transmembrane region" description="Helical" evidence="1">
    <location>
        <begin position="223"/>
        <end position="245"/>
    </location>
</feature>